<dbReference type="AlphaFoldDB" id="A0A4Y2UUY1"/>
<comment type="caution">
    <text evidence="2">The sequence shown here is derived from an EMBL/GenBank/DDBJ whole genome shotgun (WGS) entry which is preliminary data.</text>
</comment>
<dbReference type="Proteomes" id="UP000499080">
    <property type="component" value="Unassembled WGS sequence"/>
</dbReference>
<accession>A0A4Y2UUY1</accession>
<proteinExistence type="predicted"/>
<feature type="region of interest" description="Disordered" evidence="1">
    <location>
        <begin position="22"/>
        <end position="50"/>
    </location>
</feature>
<evidence type="ECO:0000313" key="2">
    <source>
        <dbReference type="EMBL" id="GBO15496.1"/>
    </source>
</evidence>
<dbReference type="EMBL" id="BGPR01039529">
    <property type="protein sequence ID" value="GBO15496.1"/>
    <property type="molecule type" value="Genomic_DNA"/>
</dbReference>
<reference evidence="2 3" key="1">
    <citation type="journal article" date="2019" name="Sci. Rep.">
        <title>Orb-weaving spider Araneus ventricosus genome elucidates the spidroin gene catalogue.</title>
        <authorList>
            <person name="Kono N."/>
            <person name="Nakamura H."/>
            <person name="Ohtoshi R."/>
            <person name="Moran D.A.P."/>
            <person name="Shinohara A."/>
            <person name="Yoshida Y."/>
            <person name="Fujiwara M."/>
            <person name="Mori M."/>
            <person name="Tomita M."/>
            <person name="Arakawa K."/>
        </authorList>
    </citation>
    <scope>NUCLEOTIDE SEQUENCE [LARGE SCALE GENOMIC DNA]</scope>
</reference>
<sequence length="96" mass="10315">MRQSFPGGGNCVVHLLKGALKGRQKANDKKRTLMGNPSSGTVNKGEGLEASPDVYQANKRRGSLLSREPCASLRNISPHGRGKLFPGFFAPDTCFV</sequence>
<evidence type="ECO:0000313" key="3">
    <source>
        <dbReference type="Proteomes" id="UP000499080"/>
    </source>
</evidence>
<gene>
    <name evidence="2" type="ORF">AVEN_75434_1</name>
</gene>
<organism evidence="2 3">
    <name type="scientific">Araneus ventricosus</name>
    <name type="common">Orbweaver spider</name>
    <name type="synonym">Epeira ventricosa</name>
    <dbReference type="NCBI Taxonomy" id="182803"/>
    <lineage>
        <taxon>Eukaryota</taxon>
        <taxon>Metazoa</taxon>
        <taxon>Ecdysozoa</taxon>
        <taxon>Arthropoda</taxon>
        <taxon>Chelicerata</taxon>
        <taxon>Arachnida</taxon>
        <taxon>Araneae</taxon>
        <taxon>Araneomorphae</taxon>
        <taxon>Entelegynae</taxon>
        <taxon>Araneoidea</taxon>
        <taxon>Araneidae</taxon>
        <taxon>Araneus</taxon>
    </lineage>
</organism>
<keyword evidence="3" id="KW-1185">Reference proteome</keyword>
<name>A0A4Y2UUY1_ARAVE</name>
<evidence type="ECO:0000256" key="1">
    <source>
        <dbReference type="SAM" id="MobiDB-lite"/>
    </source>
</evidence>
<protein>
    <submittedName>
        <fullName evidence="2">Uncharacterized protein</fullName>
    </submittedName>
</protein>